<feature type="transmembrane region" description="Helical" evidence="6">
    <location>
        <begin position="21"/>
        <end position="38"/>
    </location>
</feature>
<feature type="transmembrane region" description="Helical" evidence="6">
    <location>
        <begin position="44"/>
        <end position="61"/>
    </location>
</feature>
<evidence type="ECO:0000256" key="2">
    <source>
        <dbReference type="ARBA" id="ARBA00022475"/>
    </source>
</evidence>
<evidence type="ECO:0000256" key="4">
    <source>
        <dbReference type="ARBA" id="ARBA00022989"/>
    </source>
</evidence>
<feature type="domain" description="Type II secretion system protein GspF" evidence="7">
    <location>
        <begin position="80"/>
        <end position="203"/>
    </location>
</feature>
<reference evidence="8" key="1">
    <citation type="submission" date="2020-05" db="EMBL/GenBank/DDBJ databases">
        <authorList>
            <person name="Chiriac C."/>
            <person name="Salcher M."/>
            <person name="Ghai R."/>
            <person name="Kavagutti S V."/>
        </authorList>
    </citation>
    <scope>NUCLEOTIDE SEQUENCE</scope>
</reference>
<dbReference type="EMBL" id="CAEZVT010000088">
    <property type="protein sequence ID" value="CAB4638127.1"/>
    <property type="molecule type" value="Genomic_DNA"/>
</dbReference>
<name>A0A6J6JLB3_9ZZZZ</name>
<keyword evidence="3 6" id="KW-0812">Transmembrane</keyword>
<dbReference type="PANTHER" id="PTHR35007:SF2">
    <property type="entry name" value="PILUS ASSEMBLE PROTEIN"/>
    <property type="match status" value="1"/>
</dbReference>
<evidence type="ECO:0000256" key="3">
    <source>
        <dbReference type="ARBA" id="ARBA00022692"/>
    </source>
</evidence>
<keyword evidence="5 6" id="KW-0472">Membrane</keyword>
<gene>
    <name evidence="8" type="ORF">UFOPK2131_00723</name>
</gene>
<dbReference type="InterPro" id="IPR018076">
    <property type="entry name" value="T2SS_GspF_dom"/>
</dbReference>
<evidence type="ECO:0000256" key="5">
    <source>
        <dbReference type="ARBA" id="ARBA00023136"/>
    </source>
</evidence>
<dbReference type="Pfam" id="PF00482">
    <property type="entry name" value="T2SSF"/>
    <property type="match status" value="1"/>
</dbReference>
<feature type="transmembrane region" description="Helical" evidence="6">
    <location>
        <begin position="186"/>
        <end position="207"/>
    </location>
</feature>
<keyword evidence="4 6" id="KW-1133">Transmembrane helix</keyword>
<feature type="transmembrane region" description="Helical" evidence="6">
    <location>
        <begin position="213"/>
        <end position="238"/>
    </location>
</feature>
<keyword evidence="2" id="KW-1003">Cell membrane</keyword>
<evidence type="ECO:0000313" key="8">
    <source>
        <dbReference type="EMBL" id="CAB4638127.1"/>
    </source>
</evidence>
<dbReference type="GO" id="GO:0005886">
    <property type="term" value="C:plasma membrane"/>
    <property type="evidence" value="ECO:0007669"/>
    <property type="project" value="UniProtKB-SubCell"/>
</dbReference>
<accession>A0A6J6JLB3</accession>
<organism evidence="8">
    <name type="scientific">freshwater metagenome</name>
    <dbReference type="NCBI Taxonomy" id="449393"/>
    <lineage>
        <taxon>unclassified sequences</taxon>
        <taxon>metagenomes</taxon>
        <taxon>ecological metagenomes</taxon>
    </lineage>
</organism>
<evidence type="ECO:0000259" key="7">
    <source>
        <dbReference type="Pfam" id="PF00482"/>
    </source>
</evidence>
<proteinExistence type="predicted"/>
<evidence type="ECO:0000256" key="6">
    <source>
        <dbReference type="SAM" id="Phobius"/>
    </source>
</evidence>
<protein>
    <submittedName>
        <fullName evidence="8">Unannotated protein</fullName>
    </submittedName>
</protein>
<dbReference type="PANTHER" id="PTHR35007">
    <property type="entry name" value="INTEGRAL MEMBRANE PROTEIN-RELATED"/>
    <property type="match status" value="1"/>
</dbReference>
<comment type="subcellular location">
    <subcellularLocation>
        <location evidence="1">Cell membrane</location>
        <topology evidence="1">Multi-pass membrane protein</topology>
    </subcellularLocation>
</comment>
<evidence type="ECO:0000256" key="1">
    <source>
        <dbReference type="ARBA" id="ARBA00004651"/>
    </source>
</evidence>
<sequence length="253" mass="27692">MKPLRMALEAAGWSRYSPLQFLIFVVTASILLASWIQLSFEVVGLTIFSCLATFGLSIEALRFRSKQRSDQLARLWPEVLDSLHSAASSGFGIVDSLEQVARSGPSRIQPVFQELVDRVDSGAGLDKSLDWFKSQFGQLQADRLVELIRIVHRSGGVGYLDSLREQALRTRSEMALWGELESKQGWVTGTAKLAIVAPWIIVATLAARSENVAIYNTVEGTGVLVAGLLVSLIAYRLVGLMGTLSKPSRVLTN</sequence>
<dbReference type="AlphaFoldDB" id="A0A6J6JLB3"/>